<organism evidence="9 10">
    <name type="scientific">Stemphylium lycopersici</name>
    <name type="common">Tomato gray leaf spot disease fungus</name>
    <name type="synonym">Thyrospora lycopersici</name>
    <dbReference type="NCBI Taxonomy" id="183478"/>
    <lineage>
        <taxon>Eukaryota</taxon>
        <taxon>Fungi</taxon>
        <taxon>Dikarya</taxon>
        <taxon>Ascomycota</taxon>
        <taxon>Pezizomycotina</taxon>
        <taxon>Dothideomycetes</taxon>
        <taxon>Pleosporomycetidae</taxon>
        <taxon>Pleosporales</taxon>
        <taxon>Pleosporineae</taxon>
        <taxon>Pleosporaceae</taxon>
        <taxon>Stemphylium</taxon>
    </lineage>
</organism>
<dbReference type="GO" id="GO:0004497">
    <property type="term" value="F:monooxygenase activity"/>
    <property type="evidence" value="ECO:0007669"/>
    <property type="project" value="UniProtKB-KW"/>
</dbReference>
<comment type="cofactor">
    <cofactor evidence="1 6">
        <name>heme</name>
        <dbReference type="ChEBI" id="CHEBI:30413"/>
    </cofactor>
</comment>
<comment type="caution">
    <text evidence="9">The sequence shown here is derived from an EMBL/GenBank/DDBJ whole genome shotgun (WGS) entry which is preliminary data.</text>
</comment>
<dbReference type="PANTHER" id="PTHR24305">
    <property type="entry name" value="CYTOCHROME P450"/>
    <property type="match status" value="1"/>
</dbReference>
<dbReference type="GO" id="GO:0020037">
    <property type="term" value="F:heme binding"/>
    <property type="evidence" value="ECO:0007669"/>
    <property type="project" value="InterPro"/>
</dbReference>
<comment type="similarity">
    <text evidence="2 7">Belongs to the cytochrome P450 family.</text>
</comment>
<dbReference type="STRING" id="183478.A0A364N543"/>
<dbReference type="Proteomes" id="UP000249619">
    <property type="component" value="Unassembled WGS sequence"/>
</dbReference>
<dbReference type="OrthoDB" id="1470350at2759"/>
<gene>
    <name evidence="9" type="ORF">DDE83_004219</name>
</gene>
<dbReference type="PRINTS" id="PR00385">
    <property type="entry name" value="P450"/>
</dbReference>
<keyword evidence="5 6" id="KW-0408">Iron</keyword>
<keyword evidence="3 6" id="KW-0349">Heme</keyword>
<dbReference type="AlphaFoldDB" id="A0A364N543"/>
<dbReference type="InterPro" id="IPR017972">
    <property type="entry name" value="Cyt_P450_CS"/>
</dbReference>
<dbReference type="PRINTS" id="PR00463">
    <property type="entry name" value="EP450I"/>
</dbReference>
<feature type="transmembrane region" description="Helical" evidence="8">
    <location>
        <begin position="12"/>
        <end position="38"/>
    </location>
</feature>
<reference evidence="10" key="1">
    <citation type="submission" date="2018-05" db="EMBL/GenBank/DDBJ databases">
        <title>Draft genome sequence of Stemphylium lycopersici strain CIDEFI 213.</title>
        <authorList>
            <person name="Medina R."/>
            <person name="Franco M.E.E."/>
            <person name="Lucentini C.G."/>
            <person name="Saparrat M.C.N."/>
            <person name="Balatti P.A."/>
        </authorList>
    </citation>
    <scope>NUCLEOTIDE SEQUENCE [LARGE SCALE GENOMIC DNA]</scope>
    <source>
        <strain evidence="10">CIDEFI 213</strain>
    </source>
</reference>
<evidence type="ECO:0000256" key="5">
    <source>
        <dbReference type="ARBA" id="ARBA00023004"/>
    </source>
</evidence>
<dbReference type="InterPro" id="IPR036396">
    <property type="entry name" value="Cyt_P450_sf"/>
</dbReference>
<keyword evidence="8" id="KW-1133">Transmembrane helix</keyword>
<evidence type="ECO:0000256" key="2">
    <source>
        <dbReference type="ARBA" id="ARBA00010617"/>
    </source>
</evidence>
<keyword evidence="4 6" id="KW-0479">Metal-binding</keyword>
<dbReference type="InterPro" id="IPR002401">
    <property type="entry name" value="Cyt_P450_E_grp-I"/>
</dbReference>
<keyword evidence="7" id="KW-0560">Oxidoreductase</keyword>
<evidence type="ECO:0000256" key="8">
    <source>
        <dbReference type="SAM" id="Phobius"/>
    </source>
</evidence>
<keyword evidence="7 9" id="KW-0503">Monooxygenase</keyword>
<evidence type="ECO:0000313" key="9">
    <source>
        <dbReference type="EMBL" id="RAR12214.1"/>
    </source>
</evidence>
<evidence type="ECO:0000256" key="4">
    <source>
        <dbReference type="ARBA" id="ARBA00022723"/>
    </source>
</evidence>
<dbReference type="InterPro" id="IPR001128">
    <property type="entry name" value="Cyt_P450"/>
</dbReference>
<proteinExistence type="inferred from homology"/>
<dbReference type="InterPro" id="IPR050121">
    <property type="entry name" value="Cytochrome_P450_monoxygenase"/>
</dbReference>
<dbReference type="GO" id="GO:0005506">
    <property type="term" value="F:iron ion binding"/>
    <property type="evidence" value="ECO:0007669"/>
    <property type="project" value="InterPro"/>
</dbReference>
<dbReference type="SUPFAM" id="SSF48264">
    <property type="entry name" value="Cytochrome P450"/>
    <property type="match status" value="1"/>
</dbReference>
<evidence type="ECO:0000256" key="7">
    <source>
        <dbReference type="RuleBase" id="RU000461"/>
    </source>
</evidence>
<protein>
    <submittedName>
        <fullName evidence="9">Cytochrome p450 monooxygenase-like protein</fullName>
    </submittedName>
</protein>
<feature type="binding site" description="axial binding residue" evidence="6">
    <location>
        <position position="442"/>
    </location>
    <ligand>
        <name>heme</name>
        <dbReference type="ChEBI" id="CHEBI:30413"/>
    </ligand>
    <ligandPart>
        <name>Fe</name>
        <dbReference type="ChEBI" id="CHEBI:18248"/>
    </ligandPart>
</feature>
<keyword evidence="10" id="KW-1185">Reference proteome</keyword>
<evidence type="ECO:0000256" key="1">
    <source>
        <dbReference type="ARBA" id="ARBA00001971"/>
    </source>
</evidence>
<keyword evidence="8" id="KW-0812">Transmembrane</keyword>
<dbReference type="EMBL" id="QGDH01000051">
    <property type="protein sequence ID" value="RAR12214.1"/>
    <property type="molecule type" value="Genomic_DNA"/>
</dbReference>
<dbReference type="GO" id="GO:0016705">
    <property type="term" value="F:oxidoreductase activity, acting on paired donors, with incorporation or reduction of molecular oxygen"/>
    <property type="evidence" value="ECO:0007669"/>
    <property type="project" value="InterPro"/>
</dbReference>
<evidence type="ECO:0000256" key="6">
    <source>
        <dbReference type="PIRSR" id="PIRSR602401-1"/>
    </source>
</evidence>
<evidence type="ECO:0000313" key="10">
    <source>
        <dbReference type="Proteomes" id="UP000249619"/>
    </source>
</evidence>
<dbReference type="Gene3D" id="1.10.630.10">
    <property type="entry name" value="Cytochrome P450"/>
    <property type="match status" value="1"/>
</dbReference>
<dbReference type="CDD" id="cd11058">
    <property type="entry name" value="CYP60B-like"/>
    <property type="match status" value="1"/>
</dbReference>
<dbReference type="PROSITE" id="PS00086">
    <property type="entry name" value="CYTOCHROME_P450"/>
    <property type="match status" value="1"/>
</dbReference>
<name>A0A364N543_STELY</name>
<dbReference type="Pfam" id="PF00067">
    <property type="entry name" value="p450"/>
    <property type="match status" value="1"/>
</dbReference>
<evidence type="ECO:0000256" key="3">
    <source>
        <dbReference type="ARBA" id="ARBA00022617"/>
    </source>
</evidence>
<accession>A0A364N543</accession>
<dbReference type="PANTHER" id="PTHR24305:SF210">
    <property type="entry name" value="CYTOCHROME P450 MONOOXYGENASE ASQL-RELATED"/>
    <property type="match status" value="1"/>
</dbReference>
<sequence length="484" mass="55473">MTAFGSLVHWKLIPLYLALPFIILLVKHAVEAIYNLFFHPLRKYPGPRMWAASGLPRTIQRTRGVEMWVRLEAHKKYGPVIRMAPNELSWIEPGVWKDVWAHRQGQEEFPKHEMDRIRHPNGRYGIFSAERADHSRYRRLLSYAFSEKGMREQQPHILGYVDLLIKDLKEVAGEGPQDMVKWFNFTTFDIIGKLAFGQDFSCLTEKKMHPWIAMIFGNVKSIVLLGTIKRLGLEWVLPYIASSDQLAARIYNHNFTSDMMTNRVARGTNQHDFWDNVIAHIDKKTGMSFDEMVSNAANLVLAGSETTATLLSGCLHLLMTNPAALAKVTEEIRSAFTSDDQIDLFSTSQLPYTLAVLEETMRIYPPAPTQTNRSVPAGGALVQGQHLPAGTTIALSQYIANHYPKYWTKPESFIPERFLGAEEFKNDCFDVMQPFSVGPRNCIGRNLAYAEMRLILCRVLWNFDVDRVIREGEKEWFDQKTYIL</sequence>
<keyword evidence="8" id="KW-0472">Membrane</keyword>